<feature type="transmembrane region" description="Helical" evidence="1">
    <location>
        <begin position="163"/>
        <end position="183"/>
    </location>
</feature>
<dbReference type="PANTHER" id="PTHR34989">
    <property type="entry name" value="PROTEIN HDED"/>
    <property type="match status" value="1"/>
</dbReference>
<keyword evidence="1" id="KW-0472">Membrane</keyword>
<dbReference type="InterPro" id="IPR052712">
    <property type="entry name" value="Acid_resist_chaperone_HdeD"/>
</dbReference>
<evidence type="ECO:0000313" key="3">
    <source>
        <dbReference type="Proteomes" id="UP000712007"/>
    </source>
</evidence>
<organism evidence="2 3">
    <name type="scientific">Candidatus Aphodosoma intestinipullorum</name>
    <dbReference type="NCBI Taxonomy" id="2840674"/>
    <lineage>
        <taxon>Bacteria</taxon>
        <taxon>Pseudomonadati</taxon>
        <taxon>Bacteroidota</taxon>
        <taxon>Bacteroidia</taxon>
        <taxon>Bacteroidales</taxon>
        <taxon>Candidatus Aphodosoma</taxon>
    </lineage>
</organism>
<feature type="transmembrane region" description="Helical" evidence="1">
    <location>
        <begin position="78"/>
        <end position="99"/>
    </location>
</feature>
<feature type="transmembrane region" description="Helical" evidence="1">
    <location>
        <begin position="105"/>
        <end position="124"/>
    </location>
</feature>
<name>A0A940DKR6_9BACT</name>
<feature type="transmembrane region" description="Helical" evidence="1">
    <location>
        <begin position="136"/>
        <end position="157"/>
    </location>
</feature>
<proteinExistence type="predicted"/>
<sequence length="196" mass="21428">MTDIFEQTVNKAGKIVKHWWLLLVAGLLSAAMGITVFCFPLESYIALSIMFGIVMLVTGIVELVLAVTSRNYFMQRSYTVVGGILDLFIGILLCCRPGLTMAVLPIFLGVWMLYHSFMIIGLGGDLSTFRIGGSGWVIAGGIALLLLSVLVIINPFGVGTSTVVILTGSAFLLLGIWMCAISFKIRKIHTYFRLDR</sequence>
<protein>
    <submittedName>
        <fullName evidence="2">DUF308 domain-containing protein</fullName>
    </submittedName>
</protein>
<reference evidence="2" key="1">
    <citation type="submission" date="2020-10" db="EMBL/GenBank/DDBJ databases">
        <authorList>
            <person name="Gilroy R."/>
        </authorList>
    </citation>
    <scope>NUCLEOTIDE SEQUENCE</scope>
    <source>
        <strain evidence="2">3924</strain>
    </source>
</reference>
<evidence type="ECO:0000313" key="2">
    <source>
        <dbReference type="EMBL" id="MBO8440290.1"/>
    </source>
</evidence>
<evidence type="ECO:0000256" key="1">
    <source>
        <dbReference type="SAM" id="Phobius"/>
    </source>
</evidence>
<dbReference type="InterPro" id="IPR005325">
    <property type="entry name" value="DUF308_memb"/>
</dbReference>
<dbReference type="AlphaFoldDB" id="A0A940DKR6"/>
<keyword evidence="1" id="KW-1133">Transmembrane helix</keyword>
<feature type="transmembrane region" description="Helical" evidence="1">
    <location>
        <begin position="45"/>
        <end position="66"/>
    </location>
</feature>
<accession>A0A940DKR6</accession>
<comment type="caution">
    <text evidence="2">The sequence shown here is derived from an EMBL/GenBank/DDBJ whole genome shotgun (WGS) entry which is preliminary data.</text>
</comment>
<gene>
    <name evidence="2" type="ORF">IAC51_06530</name>
</gene>
<keyword evidence="1" id="KW-0812">Transmembrane</keyword>
<dbReference type="Proteomes" id="UP000712007">
    <property type="component" value="Unassembled WGS sequence"/>
</dbReference>
<dbReference type="Pfam" id="PF03729">
    <property type="entry name" value="DUF308"/>
    <property type="match status" value="2"/>
</dbReference>
<reference evidence="2" key="2">
    <citation type="journal article" date="2021" name="PeerJ">
        <title>Extensive microbial diversity within the chicken gut microbiome revealed by metagenomics and culture.</title>
        <authorList>
            <person name="Gilroy R."/>
            <person name="Ravi A."/>
            <person name="Getino M."/>
            <person name="Pursley I."/>
            <person name="Horton D.L."/>
            <person name="Alikhan N.F."/>
            <person name="Baker D."/>
            <person name="Gharbi K."/>
            <person name="Hall N."/>
            <person name="Watson M."/>
            <person name="Adriaenssens E.M."/>
            <person name="Foster-Nyarko E."/>
            <person name="Jarju S."/>
            <person name="Secka A."/>
            <person name="Antonio M."/>
            <person name="Oren A."/>
            <person name="Chaudhuri R.R."/>
            <person name="La Ragione R."/>
            <person name="Hildebrand F."/>
            <person name="Pallen M.J."/>
        </authorList>
    </citation>
    <scope>NUCLEOTIDE SEQUENCE</scope>
    <source>
        <strain evidence="2">3924</strain>
    </source>
</reference>
<dbReference type="GO" id="GO:0005886">
    <property type="term" value="C:plasma membrane"/>
    <property type="evidence" value="ECO:0007669"/>
    <property type="project" value="TreeGrafter"/>
</dbReference>
<dbReference type="EMBL" id="JADIMV010000112">
    <property type="protein sequence ID" value="MBO8440290.1"/>
    <property type="molecule type" value="Genomic_DNA"/>
</dbReference>
<dbReference type="PANTHER" id="PTHR34989:SF1">
    <property type="entry name" value="PROTEIN HDED"/>
    <property type="match status" value="1"/>
</dbReference>
<feature type="transmembrane region" description="Helical" evidence="1">
    <location>
        <begin position="20"/>
        <end position="39"/>
    </location>
</feature>